<dbReference type="InterPro" id="IPR001387">
    <property type="entry name" value="Cro/C1-type_HTH"/>
</dbReference>
<dbReference type="SMART" id="SM00530">
    <property type="entry name" value="HTH_XRE"/>
    <property type="match status" value="1"/>
</dbReference>
<dbReference type="PROSITE" id="PS50943">
    <property type="entry name" value="HTH_CROC1"/>
    <property type="match status" value="1"/>
</dbReference>
<dbReference type="Proteomes" id="UP000229081">
    <property type="component" value="Chromosome"/>
</dbReference>
<sequence>MQRGCIWWSKWSGCDRRAAMTNNFGERLTLALKALTMSRARLAAELGVDKSLVGRWASGAVRPSAHNLERLTRLLAGKLPELTLLDWEREPTEFAALLGINPPGPQSGQPSGLDVPAETLDAALASIRVRGAAYEGFWRATHPAIIAPGRFFHQHGMVRRDESGLLRAELGGPDVRYVGSMLPIDGQVFVAATDSVRHLPCYMIFNIVTMPKIVLMDGLLLTAGNAMRNPSAYPITMERIGDLSGDRDADDAHAAELMRLPQFVQDEALISQAMRDHLIRDFGPEAAKSGGDLLLTVSGSPDLAQLIAARSYGS</sequence>
<dbReference type="GO" id="GO:0003677">
    <property type="term" value="F:DNA binding"/>
    <property type="evidence" value="ECO:0007669"/>
    <property type="project" value="InterPro"/>
</dbReference>
<accession>A0A2K8MIV3</accession>
<dbReference type="CDD" id="cd00093">
    <property type="entry name" value="HTH_XRE"/>
    <property type="match status" value="1"/>
</dbReference>
<keyword evidence="3" id="KW-1185">Reference proteome</keyword>
<gene>
    <name evidence="2" type="ORF">CVN68_19135</name>
</gene>
<dbReference type="KEGG" id="sphc:CVN68_19135"/>
<proteinExistence type="predicted"/>
<dbReference type="SUPFAM" id="SSF47413">
    <property type="entry name" value="lambda repressor-like DNA-binding domains"/>
    <property type="match status" value="1"/>
</dbReference>
<feature type="domain" description="HTH cro/C1-type" evidence="1">
    <location>
        <begin position="28"/>
        <end position="82"/>
    </location>
</feature>
<organism evidence="2 3">
    <name type="scientific">Sphingomonas psychrotolerans</name>
    <dbReference type="NCBI Taxonomy" id="1327635"/>
    <lineage>
        <taxon>Bacteria</taxon>
        <taxon>Pseudomonadati</taxon>
        <taxon>Pseudomonadota</taxon>
        <taxon>Alphaproteobacteria</taxon>
        <taxon>Sphingomonadales</taxon>
        <taxon>Sphingomonadaceae</taxon>
        <taxon>Sphingomonas</taxon>
    </lineage>
</organism>
<evidence type="ECO:0000313" key="2">
    <source>
        <dbReference type="EMBL" id="ATY33810.1"/>
    </source>
</evidence>
<dbReference type="InterPro" id="IPR010982">
    <property type="entry name" value="Lambda_DNA-bd_dom_sf"/>
</dbReference>
<dbReference type="AlphaFoldDB" id="A0A2K8MIV3"/>
<protein>
    <recommendedName>
        <fullName evidence="1">HTH cro/C1-type domain-containing protein</fullName>
    </recommendedName>
</protein>
<evidence type="ECO:0000313" key="3">
    <source>
        <dbReference type="Proteomes" id="UP000229081"/>
    </source>
</evidence>
<dbReference type="Pfam" id="PF01381">
    <property type="entry name" value="HTH_3"/>
    <property type="match status" value="1"/>
</dbReference>
<evidence type="ECO:0000259" key="1">
    <source>
        <dbReference type="PROSITE" id="PS50943"/>
    </source>
</evidence>
<reference evidence="2 3" key="1">
    <citation type="submission" date="2017-11" db="EMBL/GenBank/DDBJ databases">
        <title>Complete genome sequence of Sphingomonas sp. Strain Cra20, a psychrotolerant potential plant growth promoting rhizobacteria.</title>
        <authorList>
            <person name="Luo Y."/>
        </authorList>
    </citation>
    <scope>NUCLEOTIDE SEQUENCE [LARGE SCALE GENOMIC DNA]</scope>
    <source>
        <strain evidence="2 3">Cra20</strain>
    </source>
</reference>
<dbReference type="EMBL" id="CP024923">
    <property type="protein sequence ID" value="ATY33810.1"/>
    <property type="molecule type" value="Genomic_DNA"/>
</dbReference>
<dbReference type="Gene3D" id="1.10.260.40">
    <property type="entry name" value="lambda repressor-like DNA-binding domains"/>
    <property type="match status" value="1"/>
</dbReference>
<name>A0A2K8MIV3_9SPHN</name>